<evidence type="ECO:0000313" key="2">
    <source>
        <dbReference type="EMBL" id="GBF92220.1"/>
    </source>
</evidence>
<feature type="region of interest" description="Disordered" evidence="1">
    <location>
        <begin position="406"/>
        <end position="426"/>
    </location>
</feature>
<dbReference type="AlphaFoldDB" id="A0A2V0P2Z7"/>
<proteinExistence type="predicted"/>
<name>A0A2V0P2Z7_9CHLO</name>
<gene>
    <name evidence="2" type="ORF">Rsub_05302</name>
</gene>
<dbReference type="InParanoid" id="A0A2V0P2Z7"/>
<sequence>MKPDGQPADGPGGGAALAAQIDAALDAAFAAVEAALAQAGSPAGSVSAASSGAVAELLVRGLYSSDASVACRAAKAVTRFVRRDWAAAARAVAAAAGGAAVPALERLAASGDDAAADAAWTAVSSLLAGHAQEARRSLAQRYAAADGAVEGIIKAVLQRATAFGAIQLSYFLVASNVPEVSAQFAAADGFCAGLVSFVAAVCDSPWQHSNDCSKSCSAALACMASLLCIQPAAVVPALMAAEGLWAALEGVVARAGSSMDDWEVGAVNGANIVVRTLAEQNAAAARHAAGLDGLLVGIAAALAQPEHRQWAHEALRAVATHGGDGGDGEAAVAAAVAGALACAADDAARQQLRGWLAGPPMQMDARAIRALERKAVEAAALRGRVAELEAIPVNTRAAIVELAHAVRGKRRREEDEEAAAGEEQRR</sequence>
<accession>A0A2V0P2Z7</accession>
<dbReference type="EMBL" id="BDRX01000030">
    <property type="protein sequence ID" value="GBF92220.1"/>
    <property type="molecule type" value="Genomic_DNA"/>
</dbReference>
<dbReference type="OrthoDB" id="562330at2759"/>
<evidence type="ECO:0008006" key="4">
    <source>
        <dbReference type="Google" id="ProtNLM"/>
    </source>
</evidence>
<organism evidence="2 3">
    <name type="scientific">Raphidocelis subcapitata</name>
    <dbReference type="NCBI Taxonomy" id="307507"/>
    <lineage>
        <taxon>Eukaryota</taxon>
        <taxon>Viridiplantae</taxon>
        <taxon>Chlorophyta</taxon>
        <taxon>core chlorophytes</taxon>
        <taxon>Chlorophyceae</taxon>
        <taxon>CS clade</taxon>
        <taxon>Sphaeropleales</taxon>
        <taxon>Selenastraceae</taxon>
        <taxon>Raphidocelis</taxon>
    </lineage>
</organism>
<keyword evidence="3" id="KW-1185">Reference proteome</keyword>
<reference evidence="2 3" key="1">
    <citation type="journal article" date="2018" name="Sci. Rep.">
        <title>Raphidocelis subcapitata (=Pseudokirchneriella subcapitata) provides an insight into genome evolution and environmental adaptations in the Sphaeropleales.</title>
        <authorList>
            <person name="Suzuki S."/>
            <person name="Yamaguchi H."/>
            <person name="Nakajima N."/>
            <person name="Kawachi M."/>
        </authorList>
    </citation>
    <scope>NUCLEOTIDE SEQUENCE [LARGE SCALE GENOMIC DNA]</scope>
    <source>
        <strain evidence="2 3">NIES-35</strain>
    </source>
</reference>
<dbReference type="Proteomes" id="UP000247498">
    <property type="component" value="Unassembled WGS sequence"/>
</dbReference>
<evidence type="ECO:0000256" key="1">
    <source>
        <dbReference type="SAM" id="MobiDB-lite"/>
    </source>
</evidence>
<protein>
    <recommendedName>
        <fullName evidence="4">Importin N-terminal domain-containing protein</fullName>
    </recommendedName>
</protein>
<comment type="caution">
    <text evidence="2">The sequence shown here is derived from an EMBL/GenBank/DDBJ whole genome shotgun (WGS) entry which is preliminary data.</text>
</comment>
<evidence type="ECO:0000313" key="3">
    <source>
        <dbReference type="Proteomes" id="UP000247498"/>
    </source>
</evidence>